<dbReference type="InterPro" id="IPR032675">
    <property type="entry name" value="LRR_dom_sf"/>
</dbReference>
<sequence>MLPAGIESFGLEVFDEAISLSAIPWLKDAKDLRKCVVKYCNGLESIFSSSTFSEDGQISLGTVESLDLSWLPKFRVLFDGLTPPHSIWFNLKELYFRKCNAVKNIFPVQLLENFPNLERLSVTWCENVEDIIVEIAEMSYRGSHQDYSNSISLPKLKDLTLWDLPRLKSIYNGVMVCPSIENVYVYGCPMVRKLPLSLHMDGEQATAPPALKSIGANEEWWESLEWDDPLTKTILQPLYKGAFRVPYFLPPLPLWPPPPPPPIFPFLLPPQFDSLPSNI</sequence>
<evidence type="ECO:0000256" key="1">
    <source>
        <dbReference type="ARBA" id="ARBA00022821"/>
    </source>
</evidence>
<dbReference type="EMBL" id="JACTNZ010000011">
    <property type="protein sequence ID" value="KAG5526223.1"/>
    <property type="molecule type" value="Genomic_DNA"/>
</dbReference>
<comment type="caution">
    <text evidence="3">The sequence shown here is derived from an EMBL/GenBank/DDBJ whole genome shotgun (WGS) entry which is preliminary data.</text>
</comment>
<dbReference type="Gene3D" id="3.80.10.10">
    <property type="entry name" value="Ribonuclease Inhibitor"/>
    <property type="match status" value="1"/>
</dbReference>
<dbReference type="SUPFAM" id="SSF52047">
    <property type="entry name" value="RNI-like"/>
    <property type="match status" value="1"/>
</dbReference>
<protein>
    <recommendedName>
        <fullName evidence="2">Disease resistance protein At4g27190-like leucine-rich repeats domain-containing protein</fullName>
    </recommendedName>
</protein>
<proteinExistence type="predicted"/>
<keyword evidence="1" id="KW-0611">Plant defense</keyword>
<dbReference type="PANTHER" id="PTHR33463">
    <property type="entry name" value="NB-ARC DOMAIN-CONTAINING PROTEIN-RELATED"/>
    <property type="match status" value="1"/>
</dbReference>
<reference evidence="3" key="1">
    <citation type="submission" date="2020-08" db="EMBL/GenBank/DDBJ databases">
        <title>Plant Genome Project.</title>
        <authorList>
            <person name="Zhang R.-G."/>
        </authorList>
    </citation>
    <scope>NUCLEOTIDE SEQUENCE</scope>
    <source>
        <strain evidence="3">WSP0</strain>
        <tissue evidence="3">Leaf</tissue>
    </source>
</reference>
<accession>A0AAV6IC50</accession>
<feature type="domain" description="Disease resistance protein At4g27190-like leucine-rich repeats" evidence="2">
    <location>
        <begin position="81"/>
        <end position="194"/>
    </location>
</feature>
<name>A0AAV6IC50_9ERIC</name>
<evidence type="ECO:0000313" key="3">
    <source>
        <dbReference type="EMBL" id="KAG5526223.1"/>
    </source>
</evidence>
<evidence type="ECO:0000313" key="4">
    <source>
        <dbReference type="Proteomes" id="UP000823749"/>
    </source>
</evidence>
<dbReference type="AlphaFoldDB" id="A0AAV6IC50"/>
<gene>
    <name evidence="3" type="ORF">RHGRI_032487</name>
</gene>
<dbReference type="InterPro" id="IPR057135">
    <property type="entry name" value="At4g27190-like_LRR"/>
</dbReference>
<dbReference type="Proteomes" id="UP000823749">
    <property type="component" value="Chromosome 11"/>
</dbReference>
<dbReference type="InterPro" id="IPR050905">
    <property type="entry name" value="Plant_NBS-LRR"/>
</dbReference>
<dbReference type="PANTHER" id="PTHR33463:SF187">
    <property type="entry name" value="AND NB-ARC DOMAIN DISEASE RESISTANCE PROTEIN, PUTATIVE-RELATED"/>
    <property type="match status" value="1"/>
</dbReference>
<organism evidence="3 4">
    <name type="scientific">Rhododendron griersonianum</name>
    <dbReference type="NCBI Taxonomy" id="479676"/>
    <lineage>
        <taxon>Eukaryota</taxon>
        <taxon>Viridiplantae</taxon>
        <taxon>Streptophyta</taxon>
        <taxon>Embryophyta</taxon>
        <taxon>Tracheophyta</taxon>
        <taxon>Spermatophyta</taxon>
        <taxon>Magnoliopsida</taxon>
        <taxon>eudicotyledons</taxon>
        <taxon>Gunneridae</taxon>
        <taxon>Pentapetalae</taxon>
        <taxon>asterids</taxon>
        <taxon>Ericales</taxon>
        <taxon>Ericaceae</taxon>
        <taxon>Ericoideae</taxon>
        <taxon>Rhodoreae</taxon>
        <taxon>Rhododendron</taxon>
    </lineage>
</organism>
<dbReference type="Pfam" id="PF23247">
    <property type="entry name" value="LRR_RPS2"/>
    <property type="match status" value="1"/>
</dbReference>
<keyword evidence="4" id="KW-1185">Reference proteome</keyword>
<evidence type="ECO:0000259" key="2">
    <source>
        <dbReference type="Pfam" id="PF23247"/>
    </source>
</evidence>